<protein>
    <recommendedName>
        <fullName evidence="3">SMI1/KNR4 family protein</fullName>
    </recommendedName>
</protein>
<accession>A0A6L5GBY4</accession>
<keyword evidence="2" id="KW-1185">Reference proteome</keyword>
<name>A0A6L5GBY4_9ACTN</name>
<dbReference type="EMBL" id="WIAO01000020">
    <property type="protein sequence ID" value="MQM27106.1"/>
    <property type="molecule type" value="Genomic_DNA"/>
</dbReference>
<evidence type="ECO:0008006" key="3">
    <source>
        <dbReference type="Google" id="ProtNLM"/>
    </source>
</evidence>
<reference evidence="1 2" key="1">
    <citation type="submission" date="2019-10" db="EMBL/GenBank/DDBJ databases">
        <title>Glycomyces albidus sp. nov., a novel actinomycete isolated from rhizosphere soil of wheat (Triticum aestivum L.).</title>
        <authorList>
            <person name="Qian L."/>
        </authorList>
    </citation>
    <scope>NUCLEOTIDE SEQUENCE [LARGE SCALE GENOMIC DNA]</scope>
    <source>
        <strain evidence="1 2">NEAU-7082</strain>
    </source>
</reference>
<proteinExistence type="predicted"/>
<sequence>MNHRKDVERIRSKLELLRGLPAAQRLGVIVGTGEPLPAIDGVRAEITDVFSLFTVLRGSCLQFVRPKSITSTQAWEEREELLGCPLDNPFDIGFFHLNMPDDIPGFQGEPVIRVDRTDGGVYYLNGDDYAFYYANDVDEIETHEFEVDTAVFFDDFVLGKRYNELIDVVMGEAAHRRDRKHRYVDSWRTLLEQGGLL</sequence>
<gene>
    <name evidence="1" type="ORF">GFD30_16210</name>
</gene>
<comment type="caution">
    <text evidence="1">The sequence shown here is derived from an EMBL/GenBank/DDBJ whole genome shotgun (WGS) entry which is preliminary data.</text>
</comment>
<dbReference type="AlphaFoldDB" id="A0A6L5GBY4"/>
<evidence type="ECO:0000313" key="1">
    <source>
        <dbReference type="EMBL" id="MQM27106.1"/>
    </source>
</evidence>
<organism evidence="1 2">
    <name type="scientific">Glycomyces albidus</name>
    <dbReference type="NCBI Taxonomy" id="2656774"/>
    <lineage>
        <taxon>Bacteria</taxon>
        <taxon>Bacillati</taxon>
        <taxon>Actinomycetota</taxon>
        <taxon>Actinomycetes</taxon>
        <taxon>Glycomycetales</taxon>
        <taxon>Glycomycetaceae</taxon>
        <taxon>Glycomyces</taxon>
    </lineage>
</organism>
<evidence type="ECO:0000313" key="2">
    <source>
        <dbReference type="Proteomes" id="UP000477750"/>
    </source>
</evidence>
<dbReference type="Proteomes" id="UP000477750">
    <property type="component" value="Unassembled WGS sequence"/>
</dbReference>
<dbReference type="RefSeq" id="WP_153026251.1">
    <property type="nucleotide sequence ID" value="NZ_WIAO01000020.1"/>
</dbReference>